<dbReference type="PANTHER" id="PTHR43465:SF2">
    <property type="entry name" value="DUF1680 DOMAIN PROTEIN (AFU_ORTHOLOGUE AFUA_1G08910)"/>
    <property type="match status" value="1"/>
</dbReference>
<accession>W1WP44</accession>
<dbReference type="Proteomes" id="UP000018853">
    <property type="component" value="Unassembled WGS sequence"/>
</dbReference>
<dbReference type="AlphaFoldDB" id="W1WP44"/>
<protein>
    <recommendedName>
        <fullName evidence="1">Non-reducing end beta-L-arabinofuranosidase-like GH127 C-terminal domain-containing protein</fullName>
    </recommendedName>
</protein>
<dbReference type="Pfam" id="PF20737">
    <property type="entry name" value="Glyco_hydro127C"/>
    <property type="match status" value="1"/>
</dbReference>
<name>W1WP44_ECOLX</name>
<dbReference type="InterPro" id="IPR049174">
    <property type="entry name" value="Beta-AFase-like"/>
</dbReference>
<dbReference type="PANTHER" id="PTHR43465">
    <property type="entry name" value="DUF1680 DOMAIN PROTEIN (AFU_ORTHOLOGUE AFUA_1G08910)"/>
    <property type="match status" value="1"/>
</dbReference>
<feature type="domain" description="Non-reducing end beta-L-arabinofuranosidase-like GH127 C-terminal" evidence="1">
    <location>
        <begin position="1"/>
        <end position="85"/>
    </location>
</feature>
<evidence type="ECO:0000259" key="1">
    <source>
        <dbReference type="Pfam" id="PF20737"/>
    </source>
</evidence>
<proteinExistence type="predicted"/>
<dbReference type="InterPro" id="IPR049049">
    <property type="entry name" value="Beta-AFase-like_GH127_C"/>
</dbReference>
<evidence type="ECO:0000313" key="3">
    <source>
        <dbReference type="Proteomes" id="UP000018853"/>
    </source>
</evidence>
<gene>
    <name evidence="2" type="ORF">Q609_ECAC01842G0001</name>
</gene>
<evidence type="ECO:0000313" key="2">
    <source>
        <dbReference type="EMBL" id="ETJ19972.1"/>
    </source>
</evidence>
<dbReference type="EMBL" id="AZLZ01001842">
    <property type="protein sequence ID" value="ETJ19972.1"/>
    <property type="molecule type" value="Genomic_DNA"/>
</dbReference>
<reference evidence="2 3" key="1">
    <citation type="submission" date="2013-12" db="EMBL/GenBank/DDBJ databases">
        <title>A Varibaculum cambriense genome reconstructed from a premature infant gut community with otherwise low bacterial novelty that shifts toward anaerobic metabolism during the third week of life.</title>
        <authorList>
            <person name="Brown C.T."/>
            <person name="Sharon I."/>
            <person name="Thomas B.C."/>
            <person name="Castelle C.J."/>
            <person name="Morowitz M.J."/>
            <person name="Banfield J.F."/>
        </authorList>
    </citation>
    <scope>NUCLEOTIDE SEQUENCE [LARGE SCALE GENOMIC DNA]</scope>
    <source>
        <strain evidence="3">DORA_A_5_14_21</strain>
    </source>
</reference>
<feature type="non-terminal residue" evidence="2">
    <location>
        <position position="1"/>
    </location>
</feature>
<comment type="caution">
    <text evidence="2">The sequence shown here is derived from an EMBL/GenBank/DDBJ whole genome shotgun (WGS) entry which is preliminary data.</text>
</comment>
<sequence>DNGESLHNLWLPADAPFTTFEGKGLFSHKILIQAPGYRYEQSNPEQQPLWHYDSAPAKRQPQTLTFIPWFSWANRGEGEMRIWVNEETSA</sequence>
<dbReference type="PATRIC" id="fig|1403943.3.peg.4144"/>
<organism evidence="2 3">
    <name type="scientific">Escherichia coli DORA_A_5_14_21</name>
    <dbReference type="NCBI Taxonomy" id="1403943"/>
    <lineage>
        <taxon>Bacteria</taxon>
        <taxon>Pseudomonadati</taxon>
        <taxon>Pseudomonadota</taxon>
        <taxon>Gammaproteobacteria</taxon>
        <taxon>Enterobacterales</taxon>
        <taxon>Enterobacteriaceae</taxon>
        <taxon>Escherichia</taxon>
    </lineage>
</organism>